<evidence type="ECO:0000313" key="1">
    <source>
        <dbReference type="EMBL" id="CAB4156160.1"/>
    </source>
</evidence>
<evidence type="ECO:0000313" key="2">
    <source>
        <dbReference type="EMBL" id="CAB4181484.1"/>
    </source>
</evidence>
<dbReference type="InterPro" id="IPR025915">
    <property type="entry name" value="Phage_gp49_66"/>
</dbReference>
<proteinExistence type="predicted"/>
<accession>A0A6J5QPH9</accession>
<gene>
    <name evidence="2" type="ORF">UFOVP1067_43</name>
    <name evidence="1" type="ORF">UFOVP662_43</name>
</gene>
<dbReference type="Pfam" id="PF13876">
    <property type="entry name" value="Phage_gp49_66"/>
    <property type="match status" value="1"/>
</dbReference>
<organism evidence="2">
    <name type="scientific">uncultured Caudovirales phage</name>
    <dbReference type="NCBI Taxonomy" id="2100421"/>
    <lineage>
        <taxon>Viruses</taxon>
        <taxon>Duplodnaviria</taxon>
        <taxon>Heunggongvirae</taxon>
        <taxon>Uroviricota</taxon>
        <taxon>Caudoviricetes</taxon>
        <taxon>Peduoviridae</taxon>
        <taxon>Maltschvirus</taxon>
        <taxon>Maltschvirus maltsch</taxon>
    </lineage>
</organism>
<sequence>MNEPNVELRRNKITLSDMQDKIKKVTYVVLPETTTTVCIMTMKNGYSVLGTSDCVDRALFNKALGEQYSYNDAIDKLWPLEGYLLAEQLSK</sequence>
<reference evidence="2" key="1">
    <citation type="submission" date="2020-05" db="EMBL/GenBank/DDBJ databases">
        <authorList>
            <person name="Chiriac C."/>
            <person name="Salcher M."/>
            <person name="Ghai R."/>
            <person name="Kavagutti S V."/>
        </authorList>
    </citation>
    <scope>NUCLEOTIDE SEQUENCE</scope>
</reference>
<dbReference type="EMBL" id="LR796635">
    <property type="protein sequence ID" value="CAB4156160.1"/>
    <property type="molecule type" value="Genomic_DNA"/>
</dbReference>
<name>A0A6J5QPH9_9CAUD</name>
<dbReference type="EMBL" id="LR797016">
    <property type="protein sequence ID" value="CAB4181484.1"/>
    <property type="molecule type" value="Genomic_DNA"/>
</dbReference>
<protein>
    <submittedName>
        <fullName evidence="2">Phage protein (N4 Gp49/phage Sf6 gene 66) family</fullName>
    </submittedName>
</protein>